<sequence length="273" mass="30291">MKTLLINAEKCIDCRNCQTACKDEHCDNDWSPIAAIQSPKQYWIKIQNVEAGDGSRVEMQRTQLVCQHCADAPCIKVAKNGAVYRRADGLVIIDPEKAQGQRAIMEACPYHAVYWNPELDIPQKCTMCAHLRDAGRDPRCVTACPTDALKIVDSEDVIDSTLLPASVELLHPEYKTQPQVLYQSLPRPFIAGEACTADGKACLANVKVTATHQILGLEYRDVTDAFGEFKLKGLEPGFYTVSFEKDGYDYKVLANMDATESINLDAVKLYALV</sequence>
<dbReference type="EC" id="3.2.1.1" evidence="2"/>
<organism evidence="8 9">
    <name type="scientific">Raoultibacter timonensis</name>
    <dbReference type="NCBI Taxonomy" id="1907662"/>
    <lineage>
        <taxon>Bacteria</taxon>
        <taxon>Bacillati</taxon>
        <taxon>Actinomycetota</taxon>
        <taxon>Coriobacteriia</taxon>
        <taxon>Eggerthellales</taxon>
        <taxon>Eggerthellaceae</taxon>
        <taxon>Raoultibacter</taxon>
    </lineage>
</organism>
<keyword evidence="5" id="KW-0408">Iron</keyword>
<dbReference type="RefSeq" id="WP_244387338.1">
    <property type="nucleotide sequence ID" value="NZ_AP025564.1"/>
</dbReference>
<dbReference type="InterPro" id="IPR017896">
    <property type="entry name" value="4Fe4S_Fe-S-bd"/>
</dbReference>
<dbReference type="PROSITE" id="PS51379">
    <property type="entry name" value="4FE4S_FER_2"/>
    <property type="match status" value="2"/>
</dbReference>
<evidence type="ECO:0000313" key="9">
    <source>
        <dbReference type="Proteomes" id="UP001320544"/>
    </source>
</evidence>
<evidence type="ECO:0000256" key="2">
    <source>
        <dbReference type="ARBA" id="ARBA00012595"/>
    </source>
</evidence>
<dbReference type="InterPro" id="IPR013784">
    <property type="entry name" value="Carb-bd-like_fold"/>
</dbReference>
<dbReference type="InterPro" id="IPR013783">
    <property type="entry name" value="Ig-like_fold"/>
</dbReference>
<protein>
    <recommendedName>
        <fullName evidence="2">alpha-amylase</fullName>
        <ecNumber evidence="2">3.2.1.1</ecNumber>
    </recommendedName>
</protein>
<dbReference type="InterPro" id="IPR050954">
    <property type="entry name" value="ET_IronSulfur_Cluster-Binding"/>
</dbReference>
<evidence type="ECO:0000256" key="5">
    <source>
        <dbReference type="ARBA" id="ARBA00023004"/>
    </source>
</evidence>
<comment type="catalytic activity">
    <reaction evidence="1">
        <text>Endohydrolysis of (1-&gt;4)-alpha-D-glucosidic linkages in polysaccharides containing three or more (1-&gt;4)-alpha-linked D-glucose units.</text>
        <dbReference type="EC" id="3.2.1.1"/>
    </reaction>
</comment>
<dbReference type="Proteomes" id="UP001320544">
    <property type="component" value="Chromosome"/>
</dbReference>
<dbReference type="Pfam" id="PF13247">
    <property type="entry name" value="Fer4_11"/>
    <property type="match status" value="1"/>
</dbReference>
<evidence type="ECO:0000256" key="3">
    <source>
        <dbReference type="ARBA" id="ARBA00022485"/>
    </source>
</evidence>
<keyword evidence="9" id="KW-1185">Reference proteome</keyword>
<evidence type="ECO:0000256" key="1">
    <source>
        <dbReference type="ARBA" id="ARBA00000548"/>
    </source>
</evidence>
<evidence type="ECO:0000259" key="7">
    <source>
        <dbReference type="PROSITE" id="PS51379"/>
    </source>
</evidence>
<accession>A0ABN6MIU6</accession>
<proteinExistence type="predicted"/>
<dbReference type="SUPFAM" id="SSF54862">
    <property type="entry name" value="4Fe-4S ferredoxins"/>
    <property type="match status" value="1"/>
</dbReference>
<evidence type="ECO:0000256" key="6">
    <source>
        <dbReference type="ARBA" id="ARBA00023014"/>
    </source>
</evidence>
<keyword evidence="4" id="KW-0479">Metal-binding</keyword>
<evidence type="ECO:0000256" key="4">
    <source>
        <dbReference type="ARBA" id="ARBA00022723"/>
    </source>
</evidence>
<dbReference type="Gene3D" id="2.60.40.10">
    <property type="entry name" value="Immunoglobulins"/>
    <property type="match status" value="1"/>
</dbReference>
<dbReference type="Gene3D" id="3.30.70.20">
    <property type="match status" value="2"/>
</dbReference>
<dbReference type="EMBL" id="AP025564">
    <property type="protein sequence ID" value="BDE97875.1"/>
    <property type="molecule type" value="Genomic_DNA"/>
</dbReference>
<keyword evidence="3" id="KW-0004">4Fe-4S</keyword>
<keyword evidence="6" id="KW-0411">Iron-sulfur</keyword>
<feature type="domain" description="4Fe-4S ferredoxin-type" evidence="7">
    <location>
        <begin position="2"/>
        <end position="31"/>
    </location>
</feature>
<dbReference type="PANTHER" id="PTHR43177">
    <property type="entry name" value="PROTEIN NRFC"/>
    <property type="match status" value="1"/>
</dbReference>
<reference evidence="8 9" key="1">
    <citation type="submission" date="2022-01" db="EMBL/GenBank/DDBJ databases">
        <title>Novel bile acid biosynthetic pathways are enriched in the microbiome of centenarians.</title>
        <authorList>
            <person name="Sato Y."/>
            <person name="Atarashi K."/>
            <person name="Plichta R.D."/>
            <person name="Arai Y."/>
            <person name="Sasajima S."/>
            <person name="Kearney M.S."/>
            <person name="Suda W."/>
            <person name="Takeshita K."/>
            <person name="Sasaki T."/>
            <person name="Okamoto S."/>
            <person name="Skelly N.A."/>
            <person name="Okamura Y."/>
            <person name="Vlamakis H."/>
            <person name="Li Y."/>
            <person name="Tanoue T."/>
            <person name="Takei H."/>
            <person name="Nittono H."/>
            <person name="Narushima S."/>
            <person name="Irie J."/>
            <person name="Itoh H."/>
            <person name="Moriya K."/>
            <person name="Sugiura Y."/>
            <person name="Suematsu M."/>
            <person name="Moritoki N."/>
            <person name="Shibata S."/>
            <person name="Littman R.D."/>
            <person name="Fischbach A.M."/>
            <person name="Uwamino Y."/>
            <person name="Inoue T."/>
            <person name="Honda A."/>
            <person name="Hattori M."/>
            <person name="Murai T."/>
            <person name="Xavier J.R."/>
            <person name="Hirose N."/>
            <person name="Honda K."/>
        </authorList>
    </citation>
    <scope>NUCLEOTIDE SEQUENCE [LARGE SCALE GENOMIC DNA]</scope>
    <source>
        <strain evidence="8 9">CE91-St30</strain>
    </source>
</reference>
<evidence type="ECO:0000313" key="8">
    <source>
        <dbReference type="EMBL" id="BDE97875.1"/>
    </source>
</evidence>
<gene>
    <name evidence="8" type="ORF">CE91St30_32080</name>
</gene>
<dbReference type="Pfam" id="PF13620">
    <property type="entry name" value="CarboxypepD_reg"/>
    <property type="match status" value="1"/>
</dbReference>
<feature type="domain" description="4Fe-4S ferredoxin-type" evidence="7">
    <location>
        <begin position="115"/>
        <end position="154"/>
    </location>
</feature>
<dbReference type="PANTHER" id="PTHR43177:SF3">
    <property type="entry name" value="PROTEIN NRFC HOMOLOG"/>
    <property type="match status" value="1"/>
</dbReference>
<dbReference type="SUPFAM" id="SSF49452">
    <property type="entry name" value="Starch-binding domain-like"/>
    <property type="match status" value="1"/>
</dbReference>
<name>A0ABN6MIU6_9ACTN</name>